<feature type="transmembrane region" description="Helical" evidence="2">
    <location>
        <begin position="20"/>
        <end position="41"/>
    </location>
</feature>
<protein>
    <submittedName>
        <fullName evidence="3">Uncharacterized protein</fullName>
    </submittedName>
</protein>
<evidence type="ECO:0000256" key="2">
    <source>
        <dbReference type="SAM" id="Phobius"/>
    </source>
</evidence>
<keyword evidence="4" id="KW-1185">Reference proteome</keyword>
<keyword evidence="2" id="KW-0472">Membrane</keyword>
<sequence>MENEPTTATEWFATAWRAHLTASFGLLFSLQTLISICLPLIPPLAFTAAAAAFTAETPYGNVGGVETVGMMTVNTTPSFGFAAVPPEPLLPHPVIAATAAQTATPPTVARRNRRIQNPSVCDLPLRAPHATQVRTHSSSFSRSSWTIFSRSVPRDGRRAGVAALPAGPPGAYPSLRGACRSSGRRR</sequence>
<dbReference type="Proteomes" id="UP000234331">
    <property type="component" value="Unassembled WGS sequence"/>
</dbReference>
<proteinExistence type="predicted"/>
<dbReference type="EMBL" id="FZMO01000066">
    <property type="protein sequence ID" value="SNQ46836.1"/>
    <property type="molecule type" value="Genomic_DNA"/>
</dbReference>
<evidence type="ECO:0000313" key="4">
    <source>
        <dbReference type="Proteomes" id="UP000234331"/>
    </source>
</evidence>
<organism evidence="3 4">
    <name type="scientific">Frankia canadensis</name>
    <dbReference type="NCBI Taxonomy" id="1836972"/>
    <lineage>
        <taxon>Bacteria</taxon>
        <taxon>Bacillati</taxon>
        <taxon>Actinomycetota</taxon>
        <taxon>Actinomycetes</taxon>
        <taxon>Frankiales</taxon>
        <taxon>Frankiaceae</taxon>
        <taxon>Frankia</taxon>
    </lineage>
</organism>
<evidence type="ECO:0000256" key="1">
    <source>
        <dbReference type="SAM" id="MobiDB-lite"/>
    </source>
</evidence>
<reference evidence="3 4" key="1">
    <citation type="submission" date="2017-06" db="EMBL/GenBank/DDBJ databases">
        <authorList>
            <person name="Kim H.J."/>
            <person name="Triplett B.A."/>
        </authorList>
    </citation>
    <scope>NUCLEOTIDE SEQUENCE [LARGE SCALE GENOMIC DNA]</scope>
    <source>
        <strain evidence="3">FRACA_ARgP5</strain>
    </source>
</reference>
<gene>
    <name evidence="3" type="ORF">FRACA_1580016</name>
</gene>
<accession>A0A2I2KMF1</accession>
<feature type="region of interest" description="Disordered" evidence="1">
    <location>
        <begin position="163"/>
        <end position="186"/>
    </location>
</feature>
<dbReference type="AlphaFoldDB" id="A0A2I2KMF1"/>
<keyword evidence="2" id="KW-1133">Transmembrane helix</keyword>
<name>A0A2I2KMF1_9ACTN</name>
<keyword evidence="2" id="KW-0812">Transmembrane</keyword>
<evidence type="ECO:0000313" key="3">
    <source>
        <dbReference type="EMBL" id="SNQ46836.1"/>
    </source>
</evidence>